<dbReference type="EMBL" id="WMBC01000003">
    <property type="protein sequence ID" value="MTD60869.1"/>
    <property type="molecule type" value="Genomic_DNA"/>
</dbReference>
<evidence type="ECO:0008006" key="3">
    <source>
        <dbReference type="Google" id="ProtNLM"/>
    </source>
</evidence>
<evidence type="ECO:0000313" key="1">
    <source>
        <dbReference type="EMBL" id="MTD60869.1"/>
    </source>
</evidence>
<reference evidence="1 2" key="1">
    <citation type="submission" date="2019-11" db="EMBL/GenBank/DDBJ databases">
        <title>Draft genome sequence of Blautia luti DSM 14534T, isolated from human stool.</title>
        <authorList>
            <person name="Ortiz R."/>
            <person name="Melis-Arcos F."/>
            <person name="Covarrubias P."/>
            <person name="Cardenas J.P."/>
            <person name="Perez-Donoso J."/>
            <person name="Almonacid D."/>
        </authorList>
    </citation>
    <scope>NUCLEOTIDE SEQUENCE [LARGE SCALE GENOMIC DNA]</scope>
    <source>
        <strain evidence="1 2">DSM 14534</strain>
    </source>
</reference>
<accession>A0A844GI24</accession>
<dbReference type="InterPro" id="IPR035905">
    <property type="entry name" value="Barstar-like_sf"/>
</dbReference>
<dbReference type="Gene3D" id="3.30.370.10">
    <property type="entry name" value="Barstar-like"/>
    <property type="match status" value="1"/>
</dbReference>
<dbReference type="Proteomes" id="UP000437824">
    <property type="component" value="Unassembled WGS sequence"/>
</dbReference>
<dbReference type="SUPFAM" id="SSF52038">
    <property type="entry name" value="Barstar-related"/>
    <property type="match status" value="1"/>
</dbReference>
<evidence type="ECO:0000313" key="2">
    <source>
        <dbReference type="Proteomes" id="UP000437824"/>
    </source>
</evidence>
<dbReference type="AlphaFoldDB" id="A0A844GI24"/>
<name>A0A844GI24_9FIRM</name>
<protein>
    <recommendedName>
        <fullName evidence="3">Barstar (Barnase inhibitor)</fullName>
    </recommendedName>
</protein>
<dbReference type="RefSeq" id="WP_118509610.1">
    <property type="nucleotide sequence ID" value="NZ_WMBC01000003.1"/>
</dbReference>
<proteinExistence type="predicted"/>
<sequence>MQEVYVNGEEFDKAEDVWEYLKEELGLEAGDVGGLYDALTELSDDTKITIDMSQVADDDLLDAMEHMVEVMEEAAGESDYLEVVCIE</sequence>
<comment type="caution">
    <text evidence="1">The sequence shown here is derived from an EMBL/GenBank/DDBJ whole genome shotgun (WGS) entry which is preliminary data.</text>
</comment>
<gene>
    <name evidence="1" type="ORF">GKZ57_06195</name>
</gene>
<organism evidence="1 2">
    <name type="scientific">Blautia luti DSM 14534 = JCM 17040</name>
    <dbReference type="NCBI Taxonomy" id="649762"/>
    <lineage>
        <taxon>Bacteria</taxon>
        <taxon>Bacillati</taxon>
        <taxon>Bacillota</taxon>
        <taxon>Clostridia</taxon>
        <taxon>Lachnospirales</taxon>
        <taxon>Lachnospiraceae</taxon>
        <taxon>Blautia</taxon>
    </lineage>
</organism>